<dbReference type="AlphaFoldDB" id="A0A6A4NVA8"/>
<evidence type="ECO:0000256" key="1">
    <source>
        <dbReference type="SAM" id="Phobius"/>
    </source>
</evidence>
<evidence type="ECO:0000313" key="3">
    <source>
        <dbReference type="Proteomes" id="UP000447434"/>
    </source>
</evidence>
<keyword evidence="3" id="KW-1185">Reference proteome</keyword>
<reference evidence="3" key="1">
    <citation type="journal article" date="2020" name="Nat. Commun.">
        <title>Genome sequence of the cluster root forming white lupin.</title>
        <authorList>
            <person name="Hufnagel B."/>
            <person name="Marques A."/>
            <person name="Soriano A."/>
            <person name="Marques L."/>
            <person name="Divol F."/>
            <person name="Doumas P."/>
            <person name="Sallet E."/>
            <person name="Mancinotti D."/>
            <person name="Carrere S."/>
            <person name="Marande W."/>
            <person name="Arribat S."/>
            <person name="Keller J."/>
            <person name="Huneau C."/>
            <person name="Blein T."/>
            <person name="Aime D."/>
            <person name="Laguerre M."/>
            <person name="Taylor J."/>
            <person name="Schubert V."/>
            <person name="Nelson M."/>
            <person name="Geu-Flores F."/>
            <person name="Crespi M."/>
            <person name="Gallardo-Guerrero K."/>
            <person name="Delaux P.-M."/>
            <person name="Salse J."/>
            <person name="Berges H."/>
            <person name="Guyot R."/>
            <person name="Gouzy J."/>
            <person name="Peret B."/>
        </authorList>
    </citation>
    <scope>NUCLEOTIDE SEQUENCE [LARGE SCALE GENOMIC DNA]</scope>
    <source>
        <strain evidence="3">cv. Amiga</strain>
    </source>
</reference>
<keyword evidence="1" id="KW-0812">Transmembrane</keyword>
<evidence type="ECO:0000313" key="2">
    <source>
        <dbReference type="EMBL" id="KAE9591269.1"/>
    </source>
</evidence>
<feature type="transmembrane region" description="Helical" evidence="1">
    <location>
        <begin position="35"/>
        <end position="55"/>
    </location>
</feature>
<sequence length="57" mass="6538">MTLCKHHNDSQLLFSTKISPTTTSTLLEPTSKPGAYLYLNTYVICLLYDFVYLHLRA</sequence>
<keyword evidence="1" id="KW-1133">Transmembrane helix</keyword>
<protein>
    <submittedName>
        <fullName evidence="2">Uncharacterized protein</fullName>
    </submittedName>
</protein>
<proteinExistence type="predicted"/>
<organism evidence="2 3">
    <name type="scientific">Lupinus albus</name>
    <name type="common">White lupine</name>
    <name type="synonym">Lupinus termis</name>
    <dbReference type="NCBI Taxonomy" id="3870"/>
    <lineage>
        <taxon>Eukaryota</taxon>
        <taxon>Viridiplantae</taxon>
        <taxon>Streptophyta</taxon>
        <taxon>Embryophyta</taxon>
        <taxon>Tracheophyta</taxon>
        <taxon>Spermatophyta</taxon>
        <taxon>Magnoliopsida</taxon>
        <taxon>eudicotyledons</taxon>
        <taxon>Gunneridae</taxon>
        <taxon>Pentapetalae</taxon>
        <taxon>rosids</taxon>
        <taxon>fabids</taxon>
        <taxon>Fabales</taxon>
        <taxon>Fabaceae</taxon>
        <taxon>Papilionoideae</taxon>
        <taxon>50 kb inversion clade</taxon>
        <taxon>genistoids sensu lato</taxon>
        <taxon>core genistoids</taxon>
        <taxon>Genisteae</taxon>
        <taxon>Lupinus</taxon>
    </lineage>
</organism>
<dbReference type="Proteomes" id="UP000447434">
    <property type="component" value="Chromosome 20"/>
</dbReference>
<keyword evidence="1" id="KW-0472">Membrane</keyword>
<comment type="caution">
    <text evidence="2">The sequence shown here is derived from an EMBL/GenBank/DDBJ whole genome shotgun (WGS) entry which is preliminary data.</text>
</comment>
<name>A0A6A4NVA8_LUPAL</name>
<dbReference type="EMBL" id="WOCE01000020">
    <property type="protein sequence ID" value="KAE9591269.1"/>
    <property type="molecule type" value="Genomic_DNA"/>
</dbReference>
<accession>A0A6A4NVA8</accession>
<gene>
    <name evidence="2" type="ORF">Lalb_Chr20g0116711</name>
</gene>